<dbReference type="SUPFAM" id="SSF51679">
    <property type="entry name" value="Bacterial luciferase-like"/>
    <property type="match status" value="1"/>
</dbReference>
<dbReference type="RefSeq" id="WP_345680118.1">
    <property type="nucleotide sequence ID" value="NZ_BAABHS010000041.1"/>
</dbReference>
<organism evidence="3 4">
    <name type="scientific">Yinghuangia aomiensis</name>
    <dbReference type="NCBI Taxonomy" id="676205"/>
    <lineage>
        <taxon>Bacteria</taxon>
        <taxon>Bacillati</taxon>
        <taxon>Actinomycetota</taxon>
        <taxon>Actinomycetes</taxon>
        <taxon>Kitasatosporales</taxon>
        <taxon>Streptomycetaceae</taxon>
        <taxon>Yinghuangia</taxon>
    </lineage>
</organism>
<dbReference type="PANTHER" id="PTHR43244:SF1">
    <property type="entry name" value="5,10-METHYLENETETRAHYDROMETHANOPTERIN REDUCTASE"/>
    <property type="match status" value="1"/>
</dbReference>
<dbReference type="NCBIfam" id="TIGR03841">
    <property type="entry name" value="F420_Rv3093c"/>
    <property type="match status" value="1"/>
</dbReference>
<evidence type="ECO:0000313" key="3">
    <source>
        <dbReference type="EMBL" id="GAA4990688.1"/>
    </source>
</evidence>
<evidence type="ECO:0000259" key="2">
    <source>
        <dbReference type="Pfam" id="PF00296"/>
    </source>
</evidence>
<reference evidence="4" key="1">
    <citation type="journal article" date="2019" name="Int. J. Syst. Evol. Microbiol.">
        <title>The Global Catalogue of Microorganisms (GCM) 10K type strain sequencing project: providing services to taxonomists for standard genome sequencing and annotation.</title>
        <authorList>
            <consortium name="The Broad Institute Genomics Platform"/>
            <consortium name="The Broad Institute Genome Sequencing Center for Infectious Disease"/>
            <person name="Wu L."/>
            <person name="Ma J."/>
        </authorList>
    </citation>
    <scope>NUCLEOTIDE SEQUENCE [LARGE SCALE GENOMIC DNA]</scope>
    <source>
        <strain evidence="4">JCM 17986</strain>
    </source>
</reference>
<evidence type="ECO:0000313" key="4">
    <source>
        <dbReference type="Proteomes" id="UP001500466"/>
    </source>
</evidence>
<protein>
    <submittedName>
        <fullName evidence="3">LLM class F420-dependent oxidoreductase</fullName>
    </submittedName>
</protein>
<sequence length="329" mass="35529">MPHPAHHRFGMTLPVPAPLGEHPAIARKLTEAGYTDIWSIEVDGLDGFTPLALAATGAPDAHLGTAIVSPFTRGPALLAMTAASLAELAPGRFHLGLGAASRPIVHNWNGAAYDKPYQRVRDTVRFLRAALAGERVAERYETFEIQGFRLTRPPQSPPPIYLAALREGMLCLAGREADGAILNWLSADDVAKVAPYVHEGGPGKEIVCRMFVCPTADADAARTAFRRMVTFYLNVPGYAAYQRWLGRADQLQPMWDAWARGDRRGAMAAVPDALIDDLLVHGTPEQCRAQIRRYVDNGVTVPVVMLVDAGDGADPVAQALSLAPGRRIS</sequence>
<dbReference type="EMBL" id="BAABHS010000041">
    <property type="protein sequence ID" value="GAA4990688.1"/>
    <property type="molecule type" value="Genomic_DNA"/>
</dbReference>
<dbReference type="InterPro" id="IPR022526">
    <property type="entry name" value="F420_Rv3093c"/>
</dbReference>
<dbReference type="InterPro" id="IPR011251">
    <property type="entry name" value="Luciferase-like_dom"/>
</dbReference>
<gene>
    <name evidence="3" type="ORF">GCM10023205_72870</name>
</gene>
<dbReference type="InterPro" id="IPR050564">
    <property type="entry name" value="F420-G6PD/mer"/>
</dbReference>
<dbReference type="Pfam" id="PF00296">
    <property type="entry name" value="Bac_luciferase"/>
    <property type="match status" value="1"/>
</dbReference>
<accession>A0ABP9I936</accession>
<comment type="caution">
    <text evidence="3">The sequence shown here is derived from an EMBL/GenBank/DDBJ whole genome shotgun (WGS) entry which is preliminary data.</text>
</comment>
<evidence type="ECO:0000256" key="1">
    <source>
        <dbReference type="ARBA" id="ARBA00023002"/>
    </source>
</evidence>
<name>A0ABP9I936_9ACTN</name>
<keyword evidence="4" id="KW-1185">Reference proteome</keyword>
<dbReference type="Gene3D" id="3.20.20.30">
    <property type="entry name" value="Luciferase-like domain"/>
    <property type="match status" value="1"/>
</dbReference>
<dbReference type="Proteomes" id="UP001500466">
    <property type="component" value="Unassembled WGS sequence"/>
</dbReference>
<dbReference type="CDD" id="cd01097">
    <property type="entry name" value="Tetrahydromethanopterin_reductase"/>
    <property type="match status" value="1"/>
</dbReference>
<keyword evidence="1" id="KW-0560">Oxidoreductase</keyword>
<feature type="domain" description="Luciferase-like" evidence="2">
    <location>
        <begin position="12"/>
        <end position="300"/>
    </location>
</feature>
<proteinExistence type="predicted"/>
<dbReference type="InterPro" id="IPR036661">
    <property type="entry name" value="Luciferase-like_sf"/>
</dbReference>
<dbReference type="PANTHER" id="PTHR43244">
    <property type="match status" value="1"/>
</dbReference>